<proteinExistence type="predicted"/>
<name>A0A7Z0HYA4_9RHOB</name>
<evidence type="ECO:0000313" key="2">
    <source>
        <dbReference type="EMBL" id="NYS24528.1"/>
    </source>
</evidence>
<dbReference type="InterPro" id="IPR017896">
    <property type="entry name" value="4Fe4S_Fe-S-bd"/>
</dbReference>
<feature type="domain" description="4Fe-4S ferredoxin-type" evidence="1">
    <location>
        <begin position="137"/>
        <end position="168"/>
    </location>
</feature>
<evidence type="ECO:0000259" key="1">
    <source>
        <dbReference type="PROSITE" id="PS51379"/>
    </source>
</evidence>
<keyword evidence="3" id="KW-1185">Reference proteome</keyword>
<gene>
    <name evidence="2" type="ORF">HUK65_05940</name>
</gene>
<dbReference type="Proteomes" id="UP000529417">
    <property type="component" value="Unassembled WGS sequence"/>
</dbReference>
<dbReference type="EMBL" id="JACBXS010000008">
    <property type="protein sequence ID" value="NYS24528.1"/>
    <property type="molecule type" value="Genomic_DNA"/>
</dbReference>
<protein>
    <submittedName>
        <fullName evidence="2">Ferredoxin</fullName>
    </submittedName>
</protein>
<dbReference type="PROSITE" id="PS51379">
    <property type="entry name" value="4FE4S_FER_2"/>
    <property type="match status" value="1"/>
</dbReference>
<evidence type="ECO:0000313" key="3">
    <source>
        <dbReference type="Proteomes" id="UP000529417"/>
    </source>
</evidence>
<reference evidence="2 3" key="1">
    <citation type="journal article" date="2000" name="Arch. Microbiol.">
        <title>Rhodobaca bogoriensis gen. nov. and sp. nov., an alkaliphilic purple nonsulfur bacterium from African Rift Valley soda lakes.</title>
        <authorList>
            <person name="Milford A.D."/>
            <person name="Achenbach L.A."/>
            <person name="Jung D.O."/>
            <person name="Madigan M.T."/>
        </authorList>
    </citation>
    <scope>NUCLEOTIDE SEQUENCE [LARGE SCALE GENOMIC DNA]</scope>
    <source>
        <strain evidence="2 3">2376</strain>
    </source>
</reference>
<comment type="caution">
    <text evidence="2">The sequence shown here is derived from an EMBL/GenBank/DDBJ whole genome shotgun (WGS) entry which is preliminary data.</text>
</comment>
<dbReference type="AlphaFoldDB" id="A0A7Z0HYA4"/>
<organism evidence="2 3">
    <name type="scientific">Rhabdonatronobacter sediminivivens</name>
    <dbReference type="NCBI Taxonomy" id="2743469"/>
    <lineage>
        <taxon>Bacteria</taxon>
        <taxon>Pseudomonadati</taxon>
        <taxon>Pseudomonadota</taxon>
        <taxon>Alphaproteobacteria</taxon>
        <taxon>Rhodobacterales</taxon>
        <taxon>Paracoccaceae</taxon>
        <taxon>Rhabdonatronobacter</taxon>
    </lineage>
</organism>
<sequence length="219" mass="23169">MMPALDAIAERAAAHRLMVMGHCAVEPGDGLPEGFATLVLLGPAEPGFWPHVTAEPEFSDGHADPLDRWSRRVIGRLACALGGKARFPFGGPPHAPFLPWAQRSGRAWSSPVGMLVHDVAGLMVSYRGAIALRDALPPAPPKPSPCKSCAEKPCLNACPVGALGRADGYDTAACHGFLDTRTGMDCMNAGCAVRRACPLSQSYGRISAQSSYHMSLFHP</sequence>
<accession>A0A7Z0HYA4</accession>